<reference evidence="3" key="1">
    <citation type="journal article" date="2021" name="PeerJ">
        <title>Extensive microbial diversity within the chicken gut microbiome revealed by metagenomics and culture.</title>
        <authorList>
            <person name="Gilroy R."/>
            <person name="Ravi A."/>
            <person name="Getino M."/>
            <person name="Pursley I."/>
            <person name="Horton D.L."/>
            <person name="Alikhan N.F."/>
            <person name="Baker D."/>
            <person name="Gharbi K."/>
            <person name="Hall N."/>
            <person name="Watson M."/>
            <person name="Adriaenssens E.M."/>
            <person name="Foster-Nyarko E."/>
            <person name="Jarju S."/>
            <person name="Secka A."/>
            <person name="Antonio M."/>
            <person name="Oren A."/>
            <person name="Chaudhuri R.R."/>
            <person name="La Ragione R."/>
            <person name="Hildebrand F."/>
            <person name="Pallen M.J."/>
        </authorList>
    </citation>
    <scope>NUCLEOTIDE SEQUENCE</scope>
    <source>
        <strain evidence="3">Gambia11-129</strain>
    </source>
</reference>
<dbReference type="NCBIfam" id="NF010184">
    <property type="entry name" value="PRK13663.1"/>
    <property type="match status" value="1"/>
</dbReference>
<organism evidence="3 4">
    <name type="scientific">Candidatus Ornithospirochaeta avicola</name>
    <dbReference type="NCBI Taxonomy" id="2840896"/>
    <lineage>
        <taxon>Bacteria</taxon>
        <taxon>Pseudomonadati</taxon>
        <taxon>Spirochaetota</taxon>
        <taxon>Spirochaetia</taxon>
        <taxon>Spirochaetales</taxon>
        <taxon>Spirochaetaceae</taxon>
        <taxon>Spirochaetaceae incertae sedis</taxon>
        <taxon>Candidatus Ornithospirochaeta</taxon>
    </lineage>
</organism>
<evidence type="ECO:0000313" key="3">
    <source>
        <dbReference type="EMBL" id="HIV98967.1"/>
    </source>
</evidence>
<accession>A0A9D1TMX1</accession>
<dbReference type="Proteomes" id="UP000823936">
    <property type="component" value="Unassembled WGS sequence"/>
</dbReference>
<dbReference type="Gene3D" id="3.40.140.40">
    <property type="entry name" value="Domain of unknown function (DUF1846), C-terminal subdomain"/>
    <property type="match status" value="1"/>
</dbReference>
<reference evidence="3" key="2">
    <citation type="submission" date="2021-04" db="EMBL/GenBank/DDBJ databases">
        <authorList>
            <person name="Gilroy R."/>
        </authorList>
    </citation>
    <scope>NUCLEOTIDE SEQUENCE</scope>
    <source>
        <strain evidence="3">Gambia11-129</strain>
    </source>
</reference>
<gene>
    <name evidence="3" type="ORF">IAB12_04215</name>
</gene>
<proteinExistence type="predicted"/>
<dbReference type="Gene3D" id="1.20.1570.10">
    <property type="entry name" value="dip2346 domain like"/>
    <property type="match status" value="1"/>
</dbReference>
<dbReference type="EMBL" id="DXHU01000016">
    <property type="protein sequence ID" value="HIV98967.1"/>
    <property type="molecule type" value="Genomic_DNA"/>
</dbReference>
<dbReference type="InterPro" id="IPR048496">
    <property type="entry name" value="DUF1846_N"/>
</dbReference>
<dbReference type="AlphaFoldDB" id="A0A9D1TMX1"/>
<feature type="domain" description="DUF1846" evidence="2">
    <location>
        <begin position="341"/>
        <end position="499"/>
    </location>
</feature>
<dbReference type="Pfam" id="PF08903">
    <property type="entry name" value="DUF1846"/>
    <property type="match status" value="1"/>
</dbReference>
<sequence>MNKIGFDSEKYIREQTEYILDRVKNTNGRLYIECGGKLLHDKHASRVLPGFDENNKMKVFKALKEHLDIIICIYAGDIEQRKMRGDYGISYDADVVKTIRDFAEYGLVCNKVVITRFENQASAIQFKRKLELNGIKVYTHQSTPGYPADIDMVVSDEGYGKNEYIPVEAPVVVVTAPGPGSGKLATCLNQMYHEAKRGEKPSYAKLETFPIWNLPLNHPVNIAYEAATVDIGDVNLIDHFHHDAYGVITVNYSRDLEAYPLLKRILEKITGECVYKSPTDMGVNRCGFGITDDEVCRYAANQEIIRRVFNTKCDYLMGTASKEVYLRALKILEKAGLNETDRPVVIPARDALKKAIEEHKGKDDGTVCAASLELRDGRIVTAHNSNLLHAGAALILNAIKTVLNIDKEVDLIHNNVIESITMVKRDVLMGKGVSLNVDEILIALAISSIYNSVSAKACKALLELKNTEVHFTHIPSPGDIDGMRKLGINYTSDPQYPGRIIF</sequence>
<dbReference type="Gene3D" id="3.10.630.10">
    <property type="entry name" value="dip2346 domain like"/>
    <property type="match status" value="1"/>
</dbReference>
<dbReference type="Pfam" id="PF20921">
    <property type="entry name" value="DUF1846_C"/>
    <property type="match status" value="1"/>
</dbReference>
<name>A0A9D1TMX1_9SPIO</name>
<evidence type="ECO:0000313" key="4">
    <source>
        <dbReference type="Proteomes" id="UP000823936"/>
    </source>
</evidence>
<comment type="caution">
    <text evidence="3">The sequence shown here is derived from an EMBL/GenBank/DDBJ whole genome shotgun (WGS) entry which is preliminary data.</text>
</comment>
<evidence type="ECO:0000259" key="2">
    <source>
        <dbReference type="Pfam" id="PF20921"/>
    </source>
</evidence>
<protein>
    <submittedName>
        <fullName evidence="3">DUF1846 domain-containing protein</fullName>
    </submittedName>
</protein>
<feature type="domain" description="DUF1846" evidence="1">
    <location>
        <begin position="4"/>
        <end position="335"/>
    </location>
</feature>
<dbReference type="InterPro" id="IPR048441">
    <property type="entry name" value="DUF1846_C"/>
</dbReference>
<evidence type="ECO:0000259" key="1">
    <source>
        <dbReference type="Pfam" id="PF08903"/>
    </source>
</evidence>